<gene>
    <name evidence="1" type="ORF">C801_03280</name>
</gene>
<organism evidence="1 2">
    <name type="scientific">Bacteroides uniformis dnLKV2</name>
    <dbReference type="NCBI Taxonomy" id="1235787"/>
    <lineage>
        <taxon>Bacteria</taxon>
        <taxon>Pseudomonadati</taxon>
        <taxon>Bacteroidota</taxon>
        <taxon>Bacteroidia</taxon>
        <taxon>Bacteroidales</taxon>
        <taxon>Bacteroidaceae</taxon>
        <taxon>Bacteroides</taxon>
    </lineage>
</organism>
<sequence length="482" mass="55100">MCHNSDFLDGKISRVPCGLSKARPCGFWKNHPRCAPVFFQKALHNPVHGCNGRKKTGTLAPRAGLCLIKNSVYMKISISPEMKSRLQNAAANGSVVAEDILSELGKNRDASEIIRGTYNYFTTKRIKANHDSFHKIRIMFTACAKNLEHENFPDKGNPSAPWFKENRTDIDPSTFVGLFKNLPEYDSEEIKYFISSITLDSRVTIRIYSGMKDFYEAYCEDNYTITTDNDVSTLHSSCMRTEEKARNAADFYRNFAGAKILVAKDKDSNILGRAIIWEGLRWHREYEEDVEVSLMDRIYTSHTFIIDMMRDAAKKAGITFRKKYNDFSHQREVVALNPIAELEEDDETSADLVLDVPVGQWHKRGVPYLDTFSNLAINGECLELSNYYIGNQIADCQSTSGYATRTAYVCPRCNRVHNDSYNKFCGQCISEIYTETIFGRVLNGHPVPYKGEQYPSSLFKRGKPIPQLKRYLQIERLFNNDR</sequence>
<protein>
    <submittedName>
        <fullName evidence="1">Uncharacterized protein</fullName>
    </submittedName>
</protein>
<comment type="caution">
    <text evidence="1">The sequence shown here is derived from an EMBL/GenBank/DDBJ whole genome shotgun (WGS) entry which is preliminary data.</text>
</comment>
<dbReference type="Proteomes" id="UP000014212">
    <property type="component" value="Unassembled WGS sequence"/>
</dbReference>
<name>R9HRA3_BACUN</name>
<accession>R9HRA3</accession>
<evidence type="ECO:0000313" key="2">
    <source>
        <dbReference type="Proteomes" id="UP000014212"/>
    </source>
</evidence>
<dbReference type="PATRIC" id="fig|1235787.3.peg.3333"/>
<proteinExistence type="predicted"/>
<evidence type="ECO:0000313" key="1">
    <source>
        <dbReference type="EMBL" id="EOS06414.1"/>
    </source>
</evidence>
<reference evidence="1 2" key="1">
    <citation type="submission" date="2013-04" db="EMBL/GenBank/DDBJ databases">
        <title>The Genome Sequence of Bacteroides uniformis dnLKV2.</title>
        <authorList>
            <consortium name="The Broad Institute Genomics Platform"/>
            <consortium name="The Broad Institute Genome Sequencing Center for Infectious Disease"/>
            <person name="Earl A."/>
            <person name="Xavier R."/>
            <person name="Kuhn K."/>
            <person name="Stappenbeck T."/>
            <person name="Walker B."/>
            <person name="Young S."/>
            <person name="Zeng Q."/>
            <person name="Gargeya S."/>
            <person name="Fitzgerald M."/>
            <person name="Haas B."/>
            <person name="Abouelleil A."/>
            <person name="Allen A.W."/>
            <person name="Alvarado L."/>
            <person name="Arachchi H.M."/>
            <person name="Berlin A.M."/>
            <person name="Chapman S.B."/>
            <person name="Gainer-Dewar J."/>
            <person name="Goldberg J."/>
            <person name="Griggs A."/>
            <person name="Gujja S."/>
            <person name="Hansen M."/>
            <person name="Howarth C."/>
            <person name="Imamovic A."/>
            <person name="Ireland A."/>
            <person name="Larimer J."/>
            <person name="McCowan C."/>
            <person name="Murphy C."/>
            <person name="Pearson M."/>
            <person name="Poon T.W."/>
            <person name="Priest M."/>
            <person name="Roberts A."/>
            <person name="Saif S."/>
            <person name="Shea T."/>
            <person name="Sisk P."/>
            <person name="Sykes S."/>
            <person name="Wortman J."/>
            <person name="Nusbaum C."/>
            <person name="Birren B."/>
        </authorList>
    </citation>
    <scope>NUCLEOTIDE SEQUENCE [LARGE SCALE GENOMIC DNA]</scope>
    <source>
        <strain evidence="2">dnLKV2</strain>
    </source>
</reference>
<dbReference type="EMBL" id="ASSO01000011">
    <property type="protein sequence ID" value="EOS06414.1"/>
    <property type="molecule type" value="Genomic_DNA"/>
</dbReference>
<dbReference type="HOGENOM" id="CLU_668430_0_0_10"/>
<dbReference type="AlphaFoldDB" id="R9HRA3"/>